<dbReference type="SMART" id="SM00355">
    <property type="entry name" value="ZnF_C2H2"/>
    <property type="match status" value="3"/>
</dbReference>
<evidence type="ECO:0000256" key="9">
    <source>
        <dbReference type="PROSITE-ProRule" id="PRU00042"/>
    </source>
</evidence>
<dbReference type="PANTHER" id="PTHR24394">
    <property type="entry name" value="ZINC FINGER PROTEIN"/>
    <property type="match status" value="1"/>
</dbReference>
<dbReference type="EMBL" id="CAJPEX010000064">
    <property type="protein sequence ID" value="CAG0912936.1"/>
    <property type="molecule type" value="Genomic_DNA"/>
</dbReference>
<dbReference type="FunFam" id="3.30.160.60:FF:000446">
    <property type="entry name" value="Zinc finger protein"/>
    <property type="match status" value="1"/>
</dbReference>
<evidence type="ECO:0000256" key="3">
    <source>
        <dbReference type="ARBA" id="ARBA00022737"/>
    </source>
</evidence>
<dbReference type="Pfam" id="PF00096">
    <property type="entry name" value="zf-C2H2"/>
    <property type="match status" value="2"/>
</dbReference>
<feature type="domain" description="C2H2-type" evidence="10">
    <location>
        <begin position="14"/>
        <end position="41"/>
    </location>
</feature>
<dbReference type="AlphaFoldDB" id="A0A7R9G9I7"/>
<sequence>MLQEPGESGSRRPHKCSLCGKGFRLRQYLSEHLKRHLAREYTALQQMDLTQSRFLDMAARQLEITSNSSCQSLEESTQEHRPFQCNVCMKAFKRKHHLTDHLRLHTGEKRYKCYYCNECFVATSIRARHIAKCHYRPNFESASTSGSPPGIACTASTSQGKASFLMKAAGYSKSS</sequence>
<evidence type="ECO:0000313" key="11">
    <source>
        <dbReference type="EMBL" id="CAD7272784.1"/>
    </source>
</evidence>
<evidence type="ECO:0000256" key="4">
    <source>
        <dbReference type="ARBA" id="ARBA00022771"/>
    </source>
</evidence>
<dbReference type="InterPro" id="IPR036236">
    <property type="entry name" value="Znf_C2H2_sf"/>
</dbReference>
<protein>
    <recommendedName>
        <fullName evidence="10">C2H2-type domain-containing protein</fullName>
    </recommendedName>
</protein>
<evidence type="ECO:0000256" key="6">
    <source>
        <dbReference type="ARBA" id="ARBA00023015"/>
    </source>
</evidence>
<gene>
    <name evidence="11" type="ORF">NMOB1V02_LOCUS706</name>
</gene>
<dbReference type="GO" id="GO:0003677">
    <property type="term" value="F:DNA binding"/>
    <property type="evidence" value="ECO:0007669"/>
    <property type="project" value="UniProtKB-KW"/>
</dbReference>
<evidence type="ECO:0000256" key="5">
    <source>
        <dbReference type="ARBA" id="ARBA00022833"/>
    </source>
</evidence>
<dbReference type="PANTHER" id="PTHR24394:SF48">
    <property type="entry name" value="ZINC FINGER PROTEIN 771"/>
    <property type="match status" value="1"/>
</dbReference>
<keyword evidence="7" id="KW-0804">Transcription</keyword>
<dbReference type="GO" id="GO:0000981">
    <property type="term" value="F:DNA-binding transcription factor activity, RNA polymerase II-specific"/>
    <property type="evidence" value="ECO:0007669"/>
    <property type="project" value="TreeGrafter"/>
</dbReference>
<keyword evidence="5" id="KW-0862">Zinc</keyword>
<evidence type="ECO:0000256" key="2">
    <source>
        <dbReference type="ARBA" id="ARBA00022723"/>
    </source>
</evidence>
<keyword evidence="4 9" id="KW-0863">Zinc-finger</keyword>
<keyword evidence="6" id="KW-0805">Transcription regulation</keyword>
<organism evidence="11">
    <name type="scientific">Notodromas monacha</name>
    <dbReference type="NCBI Taxonomy" id="399045"/>
    <lineage>
        <taxon>Eukaryota</taxon>
        <taxon>Metazoa</taxon>
        <taxon>Ecdysozoa</taxon>
        <taxon>Arthropoda</taxon>
        <taxon>Crustacea</taxon>
        <taxon>Oligostraca</taxon>
        <taxon>Ostracoda</taxon>
        <taxon>Podocopa</taxon>
        <taxon>Podocopida</taxon>
        <taxon>Cypridocopina</taxon>
        <taxon>Cypridoidea</taxon>
        <taxon>Cyprididae</taxon>
        <taxon>Notodromas</taxon>
    </lineage>
</organism>
<dbReference type="SUPFAM" id="SSF57667">
    <property type="entry name" value="beta-beta-alpha zinc fingers"/>
    <property type="match status" value="2"/>
</dbReference>
<comment type="subcellular location">
    <subcellularLocation>
        <location evidence="1">Nucleus</location>
    </subcellularLocation>
</comment>
<dbReference type="OrthoDB" id="6343165at2759"/>
<dbReference type="InterPro" id="IPR013087">
    <property type="entry name" value="Znf_C2H2_type"/>
</dbReference>
<proteinExistence type="predicted"/>
<name>A0A7R9G9I7_9CRUS</name>
<dbReference type="PROSITE" id="PS00028">
    <property type="entry name" value="ZINC_FINGER_C2H2_1"/>
    <property type="match status" value="3"/>
</dbReference>
<dbReference type="PROSITE" id="PS50157">
    <property type="entry name" value="ZINC_FINGER_C2H2_2"/>
    <property type="match status" value="2"/>
</dbReference>
<keyword evidence="8" id="KW-0539">Nucleus</keyword>
<keyword evidence="3" id="KW-0677">Repeat</keyword>
<keyword evidence="2" id="KW-0479">Metal-binding</keyword>
<evidence type="ECO:0000256" key="8">
    <source>
        <dbReference type="ARBA" id="ARBA00023242"/>
    </source>
</evidence>
<reference evidence="11" key="1">
    <citation type="submission" date="2020-11" db="EMBL/GenBank/DDBJ databases">
        <authorList>
            <person name="Tran Van P."/>
        </authorList>
    </citation>
    <scope>NUCLEOTIDE SEQUENCE</scope>
</reference>
<evidence type="ECO:0000313" key="12">
    <source>
        <dbReference type="Proteomes" id="UP000678499"/>
    </source>
</evidence>
<evidence type="ECO:0000256" key="7">
    <source>
        <dbReference type="ARBA" id="ARBA00023163"/>
    </source>
</evidence>
<dbReference type="Proteomes" id="UP000678499">
    <property type="component" value="Unassembled WGS sequence"/>
</dbReference>
<keyword evidence="12" id="KW-1185">Reference proteome</keyword>
<dbReference type="FunFam" id="3.30.160.60:FF:000145">
    <property type="entry name" value="Zinc finger protein 574"/>
    <property type="match status" value="1"/>
</dbReference>
<evidence type="ECO:0000259" key="10">
    <source>
        <dbReference type="PROSITE" id="PS50157"/>
    </source>
</evidence>
<dbReference type="GO" id="GO:0005634">
    <property type="term" value="C:nucleus"/>
    <property type="evidence" value="ECO:0007669"/>
    <property type="project" value="UniProtKB-SubCell"/>
</dbReference>
<dbReference type="Gene3D" id="3.30.160.60">
    <property type="entry name" value="Classic Zinc Finger"/>
    <property type="match status" value="3"/>
</dbReference>
<evidence type="ECO:0000256" key="1">
    <source>
        <dbReference type="ARBA" id="ARBA00004123"/>
    </source>
</evidence>
<feature type="domain" description="C2H2-type" evidence="10">
    <location>
        <begin position="83"/>
        <end position="110"/>
    </location>
</feature>
<dbReference type="GO" id="GO:0008270">
    <property type="term" value="F:zinc ion binding"/>
    <property type="evidence" value="ECO:0007669"/>
    <property type="project" value="UniProtKB-KW"/>
</dbReference>
<accession>A0A7R9G9I7</accession>
<dbReference type="EMBL" id="OA882101">
    <property type="protein sequence ID" value="CAD7272784.1"/>
    <property type="molecule type" value="Genomic_DNA"/>
</dbReference>